<evidence type="ECO:0000313" key="2">
    <source>
        <dbReference type="EMBL" id="KAK4185121.1"/>
    </source>
</evidence>
<sequence>MLSHLRFHRRAPSNPSSPTPDQISAWEAAAHHDHPQTAQDVTPRPDLHFAPIARVSSRDAAAADSAHHPQDDNNTQSPPARSAFDGISTGFMGGVALQKYRKSMQEPKPHSDPAASATSNQLPENQLSRVKPPPPPINTGLAARPPLLATRPAKSSSFVTPTDLQLGSGSSSGRPSKTRMGTEPILPTTSGASDAPRKGKMPFLKNPMSGLLSRRKTAHHPVEIQPLKPVVNYDPSIRGTRVHDFSAPRKKITPSTDGASVSSSQVETPGFVDTPGARTDPGDSSGVPPIPEGVQVQNSGEPPIRSAEGEWRTTSVRSLPSQDQSVPPVPPKDEPATSVRSLSSATSAETAVPTAARVNSKASTRTGASRAFSISSMAKRTSSVMSAVPKHMKSTSSRFSFDMAGAAKQEKLLEERHRQREQEKKTPEVGSATRDSRFDDFDEDFDYDAMMDDDGFEEKIPGVNADYEEEEDFGVCLDPDNDSMDPDNDQENFSGFVFQRSNPASTVASPHTPGGMMLPTPRDASGKVIGFAMTKDTTPGFPTPVFPDSSALPQVDNVDGSGIHSVPEEAEAVSDSQQATLPSSSEPAEQEPKKPIPDDIYFDDGLADELDFQDDGYKFDESLFDNNDTDQYGRPIPGAFAQAQEALRAAQMQQASKRDSDMTSDLSGQSGAVQSTGHTSLSVQQLGVAPAEKDEVPAQPPIEPQALPQQMMPGPFGGQDLAYQAALAEAAQKAAASGKFVRRGSSPPPPAELTITSPTDSADSGLPSARNLDASLDDYEEQNGFPDDYEDDRGFPDDYENDDFGGIDDDFDFDDEAIIAEANASALANDSDGFYGQEFGFYSAPIAQGGYGHHSNGGNSGQNAELSAENLFSYGGFFGPAGGINRSTSGRVVCREPNLTPITERSEYSNRNSIMSLTLPPAIGNETGARNSMSSPGLAQLVSLMGPDDGMGAVDSSMSLSALMKLRNRAWGGSQASLVSSREGSPRSERGDMLNRAGSPFNGHLHAGNILSGHQRKGSAFSLWSNSDAGGGDQSGAASPALTNPIMAAMPWSPPPMPIPVNGTNGLTSPLSQQQGELFSPVPPVVPGSSPGQQQMMGSGFACSPVLEGDDEENYHDDDYNDNDGEGEAEKTITMKGLAPALPVVEGLPLPHPAQTHDDEQEQQPETRERPKMGHKHKESSESISYTIDNDGDNGKRWVVERRRTNEMNGEVEILGREVVEGGKI</sequence>
<feature type="region of interest" description="Disordered" evidence="1">
    <location>
        <begin position="102"/>
        <end position="208"/>
    </location>
</feature>
<feature type="compositionally biased region" description="Polar residues" evidence="1">
    <location>
        <begin position="338"/>
        <end position="349"/>
    </location>
</feature>
<dbReference type="EMBL" id="MU864461">
    <property type="protein sequence ID" value="KAK4185121.1"/>
    <property type="molecule type" value="Genomic_DNA"/>
</dbReference>
<feature type="region of interest" description="Disordered" evidence="1">
    <location>
        <begin position="618"/>
        <end position="718"/>
    </location>
</feature>
<dbReference type="Proteomes" id="UP001302126">
    <property type="component" value="Unassembled WGS sequence"/>
</dbReference>
<evidence type="ECO:0000313" key="3">
    <source>
        <dbReference type="Proteomes" id="UP001302126"/>
    </source>
</evidence>
<keyword evidence="3" id="KW-1185">Reference proteome</keyword>
<feature type="compositionally biased region" description="Polar residues" evidence="1">
    <location>
        <begin position="116"/>
        <end position="128"/>
    </location>
</feature>
<reference evidence="2" key="1">
    <citation type="journal article" date="2023" name="Mol. Phylogenet. Evol.">
        <title>Genome-scale phylogeny and comparative genomics of the fungal order Sordariales.</title>
        <authorList>
            <person name="Hensen N."/>
            <person name="Bonometti L."/>
            <person name="Westerberg I."/>
            <person name="Brannstrom I.O."/>
            <person name="Guillou S."/>
            <person name="Cros-Aarteil S."/>
            <person name="Calhoun S."/>
            <person name="Haridas S."/>
            <person name="Kuo A."/>
            <person name="Mondo S."/>
            <person name="Pangilinan J."/>
            <person name="Riley R."/>
            <person name="LaButti K."/>
            <person name="Andreopoulos B."/>
            <person name="Lipzen A."/>
            <person name="Chen C."/>
            <person name="Yan M."/>
            <person name="Daum C."/>
            <person name="Ng V."/>
            <person name="Clum A."/>
            <person name="Steindorff A."/>
            <person name="Ohm R.A."/>
            <person name="Martin F."/>
            <person name="Silar P."/>
            <person name="Natvig D.O."/>
            <person name="Lalanne C."/>
            <person name="Gautier V."/>
            <person name="Ament-Velasquez S.L."/>
            <person name="Kruys A."/>
            <person name="Hutchinson M.I."/>
            <person name="Powell A.J."/>
            <person name="Barry K."/>
            <person name="Miller A.N."/>
            <person name="Grigoriev I.V."/>
            <person name="Debuchy R."/>
            <person name="Gladieux P."/>
            <person name="Hiltunen Thoren M."/>
            <person name="Johannesson H."/>
        </authorList>
    </citation>
    <scope>NUCLEOTIDE SEQUENCE</scope>
    <source>
        <strain evidence="2">PSN309</strain>
    </source>
</reference>
<feature type="region of interest" description="Disordered" evidence="1">
    <location>
        <begin position="539"/>
        <end position="603"/>
    </location>
</feature>
<feature type="compositionally biased region" description="Basic and acidic residues" evidence="1">
    <location>
        <begin position="984"/>
        <end position="993"/>
    </location>
</feature>
<feature type="compositionally biased region" description="Polar residues" evidence="1">
    <location>
        <begin position="13"/>
        <end position="22"/>
    </location>
</feature>
<feature type="compositionally biased region" description="Polar residues" evidence="1">
    <location>
        <begin position="663"/>
        <end position="685"/>
    </location>
</feature>
<feature type="compositionally biased region" description="Low complexity" evidence="1">
    <location>
        <begin position="141"/>
        <end position="153"/>
    </location>
</feature>
<dbReference type="AlphaFoldDB" id="A0AAN7AE22"/>
<organism evidence="2 3">
    <name type="scientific">Podospora australis</name>
    <dbReference type="NCBI Taxonomy" id="1536484"/>
    <lineage>
        <taxon>Eukaryota</taxon>
        <taxon>Fungi</taxon>
        <taxon>Dikarya</taxon>
        <taxon>Ascomycota</taxon>
        <taxon>Pezizomycotina</taxon>
        <taxon>Sordariomycetes</taxon>
        <taxon>Sordariomycetidae</taxon>
        <taxon>Sordariales</taxon>
        <taxon>Podosporaceae</taxon>
        <taxon>Podospora</taxon>
    </lineage>
</organism>
<feature type="compositionally biased region" description="Polar residues" evidence="1">
    <location>
        <begin position="154"/>
        <end position="175"/>
    </location>
</feature>
<gene>
    <name evidence="2" type="ORF">QBC35DRAFT_504438</name>
</gene>
<evidence type="ECO:0000256" key="1">
    <source>
        <dbReference type="SAM" id="MobiDB-lite"/>
    </source>
</evidence>
<feature type="compositionally biased region" description="Polar residues" evidence="1">
    <location>
        <begin position="253"/>
        <end position="267"/>
    </location>
</feature>
<evidence type="ECO:0008006" key="4">
    <source>
        <dbReference type="Google" id="ProtNLM"/>
    </source>
</evidence>
<feature type="compositionally biased region" description="Basic and acidic residues" evidence="1">
    <location>
        <begin position="408"/>
        <end position="427"/>
    </location>
</feature>
<name>A0AAN7AE22_9PEZI</name>
<feature type="region of interest" description="Disordered" evidence="1">
    <location>
        <begin position="974"/>
        <end position="1011"/>
    </location>
</feature>
<feature type="compositionally biased region" description="Polar residues" evidence="1">
    <location>
        <begin position="360"/>
        <end position="385"/>
    </location>
</feature>
<feature type="region of interest" description="Disordered" evidence="1">
    <location>
        <begin position="1022"/>
        <end position="1041"/>
    </location>
</feature>
<reference evidence="2" key="2">
    <citation type="submission" date="2023-05" db="EMBL/GenBank/DDBJ databases">
        <authorList>
            <consortium name="Lawrence Berkeley National Laboratory"/>
            <person name="Steindorff A."/>
            <person name="Hensen N."/>
            <person name="Bonometti L."/>
            <person name="Westerberg I."/>
            <person name="Brannstrom I.O."/>
            <person name="Guillou S."/>
            <person name="Cros-Aarteil S."/>
            <person name="Calhoun S."/>
            <person name="Haridas S."/>
            <person name="Kuo A."/>
            <person name="Mondo S."/>
            <person name="Pangilinan J."/>
            <person name="Riley R."/>
            <person name="Labutti K."/>
            <person name="Andreopoulos B."/>
            <person name="Lipzen A."/>
            <person name="Chen C."/>
            <person name="Yanf M."/>
            <person name="Daum C."/>
            <person name="Ng V."/>
            <person name="Clum A."/>
            <person name="Ohm R."/>
            <person name="Martin F."/>
            <person name="Silar P."/>
            <person name="Natvig D."/>
            <person name="Lalanne C."/>
            <person name="Gautier V."/>
            <person name="Ament-Velasquez S.L."/>
            <person name="Kruys A."/>
            <person name="Hutchinson M.I."/>
            <person name="Powell A.J."/>
            <person name="Barry K."/>
            <person name="Miller A.N."/>
            <person name="Grigoriev I.V."/>
            <person name="Debuchy R."/>
            <person name="Gladieux P."/>
            <person name="Thoren M.H."/>
            <person name="Johannesson H."/>
        </authorList>
    </citation>
    <scope>NUCLEOTIDE SEQUENCE</scope>
    <source>
        <strain evidence="2">PSN309</strain>
    </source>
</reference>
<accession>A0AAN7AE22</accession>
<feature type="compositionally biased region" description="Low complexity" evidence="1">
    <location>
        <begin position="53"/>
        <end position="64"/>
    </location>
</feature>
<proteinExistence type="predicted"/>
<feature type="compositionally biased region" description="Basic residues" evidence="1">
    <location>
        <begin position="1"/>
        <end position="11"/>
    </location>
</feature>
<feature type="region of interest" description="Disordered" evidence="1">
    <location>
        <begin position="1146"/>
        <end position="1194"/>
    </location>
</feature>
<feature type="region of interest" description="Disordered" evidence="1">
    <location>
        <begin position="1"/>
        <end position="89"/>
    </location>
</feature>
<feature type="compositionally biased region" description="Polar residues" evidence="1">
    <location>
        <begin position="574"/>
        <end position="587"/>
    </location>
</feature>
<protein>
    <recommendedName>
        <fullName evidence="4">AGC-kinase C-terminal domain-containing protein</fullName>
    </recommendedName>
</protein>
<comment type="caution">
    <text evidence="2">The sequence shown here is derived from an EMBL/GenBank/DDBJ whole genome shotgun (WGS) entry which is preliminary data.</text>
</comment>
<feature type="region of interest" description="Disordered" evidence="1">
    <location>
        <begin position="734"/>
        <end position="771"/>
    </location>
</feature>
<feature type="compositionally biased region" description="Low complexity" evidence="1">
    <location>
        <begin position="639"/>
        <end position="655"/>
    </location>
</feature>
<feature type="region of interest" description="Disordered" evidence="1">
    <location>
        <begin position="232"/>
        <end position="441"/>
    </location>
</feature>